<name>A0A2H0VGM7_9BACT</name>
<dbReference type="InterPro" id="IPR030807">
    <property type="entry name" value="Methyltran_NanM"/>
</dbReference>
<reference evidence="2" key="1">
    <citation type="submission" date="2017-09" db="EMBL/GenBank/DDBJ databases">
        <title>Depth-based differentiation of microbial function through sediment-hosted aquifers and enrichment of novel symbionts in the deep terrestrial subsurface.</title>
        <authorList>
            <person name="Probst A.J."/>
            <person name="Ladd B."/>
            <person name="Jarett J.K."/>
            <person name="Geller-Mcgrath D.E."/>
            <person name="Sieber C.M.K."/>
            <person name="Emerson J.B."/>
            <person name="Anantharaman K."/>
            <person name="Thomas B.C."/>
            <person name="Malmstrom R."/>
            <person name="Stieglmeier M."/>
            <person name="Klingl A."/>
            <person name="Woyke T."/>
            <person name="Ryan C.M."/>
            <person name="Banfield J.F."/>
        </authorList>
    </citation>
    <scope>NUCLEOTIDE SEQUENCE [LARGE SCALE GENOMIC DNA]</scope>
</reference>
<comment type="caution">
    <text evidence="1">The sequence shown here is derived from an EMBL/GenBank/DDBJ whole genome shotgun (WGS) entry which is preliminary data.</text>
</comment>
<dbReference type="NCBIfam" id="TIGR04371">
    <property type="entry name" value="methyltran_NanM"/>
    <property type="match status" value="1"/>
</dbReference>
<accession>A0A2H0VGM7</accession>
<evidence type="ECO:0000313" key="1">
    <source>
        <dbReference type="EMBL" id="PIR98238.1"/>
    </source>
</evidence>
<proteinExistence type="predicted"/>
<evidence type="ECO:0008006" key="3">
    <source>
        <dbReference type="Google" id="ProtNLM"/>
    </source>
</evidence>
<evidence type="ECO:0000313" key="2">
    <source>
        <dbReference type="Proteomes" id="UP000231466"/>
    </source>
</evidence>
<dbReference type="SUPFAM" id="SSF53335">
    <property type="entry name" value="S-adenosyl-L-methionine-dependent methyltransferases"/>
    <property type="match status" value="1"/>
</dbReference>
<dbReference type="Proteomes" id="UP000231466">
    <property type="component" value="Unassembled WGS sequence"/>
</dbReference>
<dbReference type="InterPro" id="IPR029063">
    <property type="entry name" value="SAM-dependent_MTases_sf"/>
</dbReference>
<gene>
    <name evidence="1" type="ORF">COT89_00835</name>
</gene>
<protein>
    <recommendedName>
        <fullName evidence="3">Sugar O-methyltransferase</fullName>
    </recommendedName>
</protein>
<organism evidence="1 2">
    <name type="scientific">Candidatus Colwellbacteria bacterium CG10_big_fil_rev_8_21_14_0_10_42_22</name>
    <dbReference type="NCBI Taxonomy" id="1974540"/>
    <lineage>
        <taxon>Bacteria</taxon>
        <taxon>Candidatus Colwelliibacteriota</taxon>
    </lineage>
</organism>
<sequence>MRTYKRFKSIIEEGGGRLLVRKIWMRATARYDTNYFFHELPHGVPPGELEEISILVGDGDEAIAERIIAAFHRAIADEEGASKSYIDAWDNNHEVYYGELLDLLHSRDSLGLAYYFANMHRRKSTYGISGSVVENRRLKRSSFLRDKELTWMKDILVSLAESLGILPFEAVVPYVEKKNMYIDSDMLAEKISKYMGIEIFLPPVEGGLFKLKFREGFLDYRDMWSLYAAWRINKNIEEGISIAEIGGGLGKVAIYTSRFGFKDYSLFDLPIMNAMTAWHLIKSLPGQAITLYGEPNREDVIRVLPYWLFPQKKYGLVLNQDSFPEIERGVIERYLRDIRKATKYFLSINNEHQAPLFPGSEGRNLVVPEVIEKVGGFKRVYRFPFWLRKGYVEELYEISPQSS</sequence>
<dbReference type="EMBL" id="PFAH01000002">
    <property type="protein sequence ID" value="PIR98238.1"/>
    <property type="molecule type" value="Genomic_DNA"/>
</dbReference>
<dbReference type="AlphaFoldDB" id="A0A2H0VGM7"/>